<dbReference type="EMBL" id="JADCNL010000011">
    <property type="protein sequence ID" value="KAG0460547.1"/>
    <property type="molecule type" value="Genomic_DNA"/>
</dbReference>
<evidence type="ECO:0000313" key="5">
    <source>
        <dbReference type="Proteomes" id="UP000636800"/>
    </source>
</evidence>
<proteinExistence type="predicted"/>
<keyword evidence="1" id="KW-1133">Transmembrane helix</keyword>
<protein>
    <recommendedName>
        <fullName evidence="3">DUF7794 domain-containing protein</fullName>
    </recommendedName>
</protein>
<comment type="caution">
    <text evidence="4">The sequence shown here is derived from an EMBL/GenBank/DDBJ whole genome shotgun (WGS) entry which is preliminary data.</text>
</comment>
<evidence type="ECO:0000256" key="2">
    <source>
        <dbReference type="SAM" id="SignalP"/>
    </source>
</evidence>
<feature type="transmembrane region" description="Helical" evidence="1">
    <location>
        <begin position="341"/>
        <end position="361"/>
    </location>
</feature>
<reference evidence="4 5" key="1">
    <citation type="journal article" date="2020" name="Nat. Food">
        <title>A phased Vanilla planifolia genome enables genetic improvement of flavour and production.</title>
        <authorList>
            <person name="Hasing T."/>
            <person name="Tang H."/>
            <person name="Brym M."/>
            <person name="Khazi F."/>
            <person name="Huang T."/>
            <person name="Chambers A.H."/>
        </authorList>
    </citation>
    <scope>NUCLEOTIDE SEQUENCE [LARGE SCALE GENOMIC DNA]</scope>
    <source>
        <tissue evidence="4">Leaf</tissue>
    </source>
</reference>
<accession>A0A835PZW7</accession>
<dbReference type="PANTHER" id="PTHR37735">
    <property type="entry name" value="OS08G0567000 PROTEIN"/>
    <property type="match status" value="1"/>
</dbReference>
<organism evidence="4 5">
    <name type="scientific">Vanilla planifolia</name>
    <name type="common">Vanilla</name>
    <dbReference type="NCBI Taxonomy" id="51239"/>
    <lineage>
        <taxon>Eukaryota</taxon>
        <taxon>Viridiplantae</taxon>
        <taxon>Streptophyta</taxon>
        <taxon>Embryophyta</taxon>
        <taxon>Tracheophyta</taxon>
        <taxon>Spermatophyta</taxon>
        <taxon>Magnoliopsida</taxon>
        <taxon>Liliopsida</taxon>
        <taxon>Asparagales</taxon>
        <taxon>Orchidaceae</taxon>
        <taxon>Vanilloideae</taxon>
        <taxon>Vanilleae</taxon>
        <taxon>Vanilla</taxon>
    </lineage>
</organism>
<dbReference type="OrthoDB" id="2143914at2759"/>
<keyword evidence="1" id="KW-0472">Membrane</keyword>
<evidence type="ECO:0000313" key="4">
    <source>
        <dbReference type="EMBL" id="KAG0460547.1"/>
    </source>
</evidence>
<evidence type="ECO:0000259" key="3">
    <source>
        <dbReference type="Pfam" id="PF25070"/>
    </source>
</evidence>
<keyword evidence="1" id="KW-0812">Transmembrane</keyword>
<keyword evidence="2" id="KW-0732">Signal</keyword>
<feature type="signal peptide" evidence="2">
    <location>
        <begin position="1"/>
        <end position="24"/>
    </location>
</feature>
<name>A0A835PZW7_VANPL</name>
<sequence>MDFRSRVKLALLMFASLLALEAKAESASRSVIFFDSPSYLYFHHRPFGIEDEKNFMLLDEVVATVPVLLGVAPPQSLKADSSYKLNKVLVPNPFERPHTVFLLEVQGIDGLSLSTKYSNLAWGSSFSSAVLGSRKAVIDFSGEEDVSIVHVDEPGCRKDDDSCINKELSELAEWLGGSHTGSLSSHGKLTIPLSSGATIILNITKETERMFATSLASLVGNTRRIARLNEFAQSSIRSSELFVGHLRGLEVFKVENDQRDILELGAQMVEDSVLKLLTMLQTSFGGRVVGVVLSSKDANPNLENMIEVTQLLRVSRSLDEMNADNHTSTEIQQVLLARRTLAWITAIILVVSTLIGIYFLLNMPLTRDTLLYSNVKLD</sequence>
<dbReference type="Proteomes" id="UP000636800">
    <property type="component" value="Chromosome 11"/>
</dbReference>
<feature type="domain" description="DUF7794" evidence="3">
    <location>
        <begin position="28"/>
        <end position="295"/>
    </location>
</feature>
<dbReference type="GO" id="GO:0012505">
    <property type="term" value="C:endomembrane system"/>
    <property type="evidence" value="ECO:0007669"/>
    <property type="project" value="TreeGrafter"/>
</dbReference>
<evidence type="ECO:0000256" key="1">
    <source>
        <dbReference type="SAM" id="Phobius"/>
    </source>
</evidence>
<dbReference type="InterPro" id="IPR056696">
    <property type="entry name" value="DUF7794"/>
</dbReference>
<dbReference type="Pfam" id="PF25070">
    <property type="entry name" value="DUF7794"/>
    <property type="match status" value="1"/>
</dbReference>
<gene>
    <name evidence="4" type="ORF">HPP92_020844</name>
</gene>
<keyword evidence="5" id="KW-1185">Reference proteome</keyword>
<dbReference type="AlphaFoldDB" id="A0A835PZW7"/>
<dbReference type="PANTHER" id="PTHR37735:SF1">
    <property type="entry name" value="OS08G0567000 PROTEIN"/>
    <property type="match status" value="1"/>
</dbReference>
<feature type="chain" id="PRO_5032787112" description="DUF7794 domain-containing protein" evidence="2">
    <location>
        <begin position="25"/>
        <end position="378"/>
    </location>
</feature>